<organism evidence="2 3">
    <name type="scientific">Linum trigynum</name>
    <dbReference type="NCBI Taxonomy" id="586398"/>
    <lineage>
        <taxon>Eukaryota</taxon>
        <taxon>Viridiplantae</taxon>
        <taxon>Streptophyta</taxon>
        <taxon>Embryophyta</taxon>
        <taxon>Tracheophyta</taxon>
        <taxon>Spermatophyta</taxon>
        <taxon>Magnoliopsida</taxon>
        <taxon>eudicotyledons</taxon>
        <taxon>Gunneridae</taxon>
        <taxon>Pentapetalae</taxon>
        <taxon>rosids</taxon>
        <taxon>fabids</taxon>
        <taxon>Malpighiales</taxon>
        <taxon>Linaceae</taxon>
        <taxon>Linum</taxon>
    </lineage>
</organism>
<reference evidence="2 3" key="1">
    <citation type="submission" date="2024-04" db="EMBL/GenBank/DDBJ databases">
        <authorList>
            <person name="Fracassetti M."/>
        </authorList>
    </citation>
    <scope>NUCLEOTIDE SEQUENCE [LARGE SCALE GENOMIC DNA]</scope>
</reference>
<accession>A0AAV2EP33</accession>
<keyword evidence="3" id="KW-1185">Reference proteome</keyword>
<protein>
    <submittedName>
        <fullName evidence="2">Uncharacterized protein</fullName>
    </submittedName>
</protein>
<evidence type="ECO:0000256" key="1">
    <source>
        <dbReference type="SAM" id="MobiDB-lite"/>
    </source>
</evidence>
<feature type="compositionally biased region" description="Polar residues" evidence="1">
    <location>
        <begin position="58"/>
        <end position="70"/>
    </location>
</feature>
<sequence length="78" mass="9088">MRQTLQTPLLEMEFEIDEEEEGIDEWKVQLQHRLGKRLDQIECNSSMIYGDNQSMPSSLVDGFNSTQQGQIKELELND</sequence>
<dbReference type="Proteomes" id="UP001497516">
    <property type="component" value="Chromosome 5"/>
</dbReference>
<feature type="region of interest" description="Disordered" evidence="1">
    <location>
        <begin position="58"/>
        <end position="78"/>
    </location>
</feature>
<dbReference type="AlphaFoldDB" id="A0AAV2EP33"/>
<evidence type="ECO:0000313" key="2">
    <source>
        <dbReference type="EMBL" id="CAL1387664.1"/>
    </source>
</evidence>
<gene>
    <name evidence="2" type="ORF">LTRI10_LOCUS28634</name>
</gene>
<dbReference type="EMBL" id="OZ034818">
    <property type="protein sequence ID" value="CAL1387664.1"/>
    <property type="molecule type" value="Genomic_DNA"/>
</dbReference>
<name>A0AAV2EP33_9ROSI</name>
<proteinExistence type="predicted"/>
<evidence type="ECO:0000313" key="3">
    <source>
        <dbReference type="Proteomes" id="UP001497516"/>
    </source>
</evidence>